<protein>
    <submittedName>
        <fullName evidence="2">Uncharacterized protein</fullName>
    </submittedName>
</protein>
<feature type="transmembrane region" description="Helical" evidence="1">
    <location>
        <begin position="44"/>
        <end position="64"/>
    </location>
</feature>
<keyword evidence="1" id="KW-1133">Transmembrane helix</keyword>
<organism evidence="2 3">
    <name type="scientific">Metabacillus arenae</name>
    <dbReference type="NCBI Taxonomy" id="2771434"/>
    <lineage>
        <taxon>Bacteria</taxon>
        <taxon>Bacillati</taxon>
        <taxon>Bacillota</taxon>
        <taxon>Bacilli</taxon>
        <taxon>Bacillales</taxon>
        <taxon>Bacillaceae</taxon>
        <taxon>Metabacillus</taxon>
    </lineage>
</organism>
<dbReference type="AlphaFoldDB" id="A0A926RXG6"/>
<sequence>MNEILDQLDLNSKGLWFPIIVSILLFISVLLIPKKNTTWREIYITVGIVGFATWLSDSLVTRVFDLIDLGEPKITGLGEILCYTLIPTSLAALYLNYFTNKNKWILTILFTVLSLLVEFGMHFSGYMKYNGWNLYYSILFLLLTFGFLLPLHIRFIRGN</sequence>
<proteinExistence type="predicted"/>
<evidence type="ECO:0000313" key="2">
    <source>
        <dbReference type="EMBL" id="MBD1381858.1"/>
    </source>
</evidence>
<feature type="transmembrane region" description="Helical" evidence="1">
    <location>
        <begin position="134"/>
        <end position="153"/>
    </location>
</feature>
<feature type="transmembrane region" description="Helical" evidence="1">
    <location>
        <begin position="15"/>
        <end position="32"/>
    </location>
</feature>
<keyword evidence="1" id="KW-0812">Transmembrane</keyword>
<gene>
    <name evidence="2" type="ORF">IC621_16625</name>
</gene>
<evidence type="ECO:0000256" key="1">
    <source>
        <dbReference type="SAM" id="Phobius"/>
    </source>
</evidence>
<dbReference type="RefSeq" id="WP_191159465.1">
    <property type="nucleotide sequence ID" value="NZ_JACXAI010000022.1"/>
</dbReference>
<dbReference type="EMBL" id="JACXAI010000022">
    <property type="protein sequence ID" value="MBD1381858.1"/>
    <property type="molecule type" value="Genomic_DNA"/>
</dbReference>
<name>A0A926RXG6_9BACI</name>
<keyword evidence="3" id="KW-1185">Reference proteome</keyword>
<reference evidence="2" key="1">
    <citation type="submission" date="2020-09" db="EMBL/GenBank/DDBJ databases">
        <title>A novel bacterium of genus Bacillus, isolated from South China Sea.</title>
        <authorList>
            <person name="Huang H."/>
            <person name="Mo K."/>
            <person name="Hu Y."/>
        </authorList>
    </citation>
    <scope>NUCLEOTIDE SEQUENCE</scope>
    <source>
        <strain evidence="2">IB182487</strain>
    </source>
</reference>
<comment type="caution">
    <text evidence="2">The sequence shown here is derived from an EMBL/GenBank/DDBJ whole genome shotgun (WGS) entry which is preliminary data.</text>
</comment>
<feature type="transmembrane region" description="Helical" evidence="1">
    <location>
        <begin position="104"/>
        <end position="122"/>
    </location>
</feature>
<feature type="transmembrane region" description="Helical" evidence="1">
    <location>
        <begin position="76"/>
        <end position="97"/>
    </location>
</feature>
<evidence type="ECO:0000313" key="3">
    <source>
        <dbReference type="Proteomes" id="UP000626844"/>
    </source>
</evidence>
<accession>A0A926RXG6</accession>
<dbReference type="Proteomes" id="UP000626844">
    <property type="component" value="Unassembled WGS sequence"/>
</dbReference>
<keyword evidence="1" id="KW-0472">Membrane</keyword>